<dbReference type="Proteomes" id="UP001177021">
    <property type="component" value="Unassembled WGS sequence"/>
</dbReference>
<protein>
    <submittedName>
        <fullName evidence="1">Uncharacterized protein</fullName>
    </submittedName>
</protein>
<evidence type="ECO:0000313" key="2">
    <source>
        <dbReference type="Proteomes" id="UP001177021"/>
    </source>
</evidence>
<reference evidence="1" key="1">
    <citation type="submission" date="2023-10" db="EMBL/GenBank/DDBJ databases">
        <authorList>
            <person name="Rodriguez Cubillos JULIANA M."/>
            <person name="De Vega J."/>
        </authorList>
    </citation>
    <scope>NUCLEOTIDE SEQUENCE</scope>
</reference>
<keyword evidence="2" id="KW-1185">Reference proteome</keyword>
<organism evidence="1 2">
    <name type="scientific">Trifolium pratense</name>
    <name type="common">Red clover</name>
    <dbReference type="NCBI Taxonomy" id="57577"/>
    <lineage>
        <taxon>Eukaryota</taxon>
        <taxon>Viridiplantae</taxon>
        <taxon>Streptophyta</taxon>
        <taxon>Embryophyta</taxon>
        <taxon>Tracheophyta</taxon>
        <taxon>Spermatophyta</taxon>
        <taxon>Magnoliopsida</taxon>
        <taxon>eudicotyledons</taxon>
        <taxon>Gunneridae</taxon>
        <taxon>Pentapetalae</taxon>
        <taxon>rosids</taxon>
        <taxon>fabids</taxon>
        <taxon>Fabales</taxon>
        <taxon>Fabaceae</taxon>
        <taxon>Papilionoideae</taxon>
        <taxon>50 kb inversion clade</taxon>
        <taxon>NPAAA clade</taxon>
        <taxon>Hologalegina</taxon>
        <taxon>IRL clade</taxon>
        <taxon>Trifolieae</taxon>
        <taxon>Trifolium</taxon>
    </lineage>
</organism>
<sequence length="106" mass="12280">MIIDIVLEKLYKKREKEKMKPGFVNEGNLTVPFVSSDWNLMFHLLQVDIIILSRVPLVVGVSLEFFRLTLFCGFLVPVVCNLVFLQILYLFSPLVSLELKDESLIY</sequence>
<gene>
    <name evidence="1" type="ORF">MILVUS5_LOCUS24517</name>
</gene>
<name>A0ACB0KQB9_TRIPR</name>
<comment type="caution">
    <text evidence="1">The sequence shown here is derived from an EMBL/GenBank/DDBJ whole genome shotgun (WGS) entry which is preliminary data.</text>
</comment>
<proteinExistence type="predicted"/>
<evidence type="ECO:0000313" key="1">
    <source>
        <dbReference type="EMBL" id="CAJ2658068.1"/>
    </source>
</evidence>
<accession>A0ACB0KQB9</accession>
<dbReference type="EMBL" id="CASHSV030000311">
    <property type="protein sequence ID" value="CAJ2658068.1"/>
    <property type="molecule type" value="Genomic_DNA"/>
</dbReference>